<dbReference type="PANTHER" id="PTHR43391:SF89">
    <property type="entry name" value="11-BETA-HYDROXYSTEROID DEHYDROGENASE 1A-RELATED"/>
    <property type="match status" value="1"/>
</dbReference>
<dbReference type="PRINTS" id="PR00081">
    <property type="entry name" value="GDHRDH"/>
</dbReference>
<evidence type="ECO:0000313" key="5">
    <source>
        <dbReference type="Proteomes" id="UP000631114"/>
    </source>
</evidence>
<dbReference type="GO" id="GO:0005829">
    <property type="term" value="C:cytosol"/>
    <property type="evidence" value="ECO:0007669"/>
    <property type="project" value="TreeGrafter"/>
</dbReference>
<dbReference type="Gene3D" id="3.40.50.720">
    <property type="entry name" value="NAD(P)-binding Rossmann-like Domain"/>
    <property type="match status" value="1"/>
</dbReference>
<dbReference type="GO" id="GO:0016491">
    <property type="term" value="F:oxidoreductase activity"/>
    <property type="evidence" value="ECO:0007669"/>
    <property type="project" value="UniProtKB-KW"/>
</dbReference>
<evidence type="ECO:0000256" key="2">
    <source>
        <dbReference type="ARBA" id="ARBA00006484"/>
    </source>
</evidence>
<dbReference type="PANTHER" id="PTHR43391">
    <property type="entry name" value="RETINOL DEHYDROGENASE-RELATED"/>
    <property type="match status" value="1"/>
</dbReference>
<keyword evidence="3" id="KW-0560">Oxidoreductase</keyword>
<dbReference type="InterPro" id="IPR002347">
    <property type="entry name" value="SDR_fam"/>
</dbReference>
<evidence type="ECO:0000256" key="3">
    <source>
        <dbReference type="ARBA" id="ARBA00023002"/>
    </source>
</evidence>
<organism evidence="4 5">
    <name type="scientific">Coptis chinensis</name>
    <dbReference type="NCBI Taxonomy" id="261450"/>
    <lineage>
        <taxon>Eukaryota</taxon>
        <taxon>Viridiplantae</taxon>
        <taxon>Streptophyta</taxon>
        <taxon>Embryophyta</taxon>
        <taxon>Tracheophyta</taxon>
        <taxon>Spermatophyta</taxon>
        <taxon>Magnoliopsida</taxon>
        <taxon>Ranunculales</taxon>
        <taxon>Ranunculaceae</taxon>
        <taxon>Coptidoideae</taxon>
        <taxon>Coptis</taxon>
    </lineage>
</organism>
<protein>
    <submittedName>
        <fullName evidence="4">Uncharacterized protein</fullName>
    </submittedName>
</protein>
<proteinExistence type="inferred from homology"/>
<sequence>MLGSCTSGLLPDLFASIISYAICSCTFRDGTRTTPNSPYSSIHIFSTSIASIRYNIPHSILIATLALGVILSFCLPSRELVTLLASNPVDCTVLSLLILPLMLMDTDFWGAIYPTYFAIPHLRKSRGKIVVIASSAGYFPVPRMSFYCASKGAVINFYESLRVELGPDVKITIVTPGLIESEMTKGKFLVKEKKLEVDQELRDVRLKLVQLQLPM</sequence>
<dbReference type="OrthoDB" id="47007at2759"/>
<reference evidence="4 5" key="1">
    <citation type="submission" date="2020-10" db="EMBL/GenBank/DDBJ databases">
        <title>The Coptis chinensis genome and diversification of protoberbering-type alkaloids.</title>
        <authorList>
            <person name="Wang B."/>
            <person name="Shu S."/>
            <person name="Song C."/>
            <person name="Liu Y."/>
        </authorList>
    </citation>
    <scope>NUCLEOTIDE SEQUENCE [LARGE SCALE GENOMIC DNA]</scope>
    <source>
        <strain evidence="4">HL-2020</strain>
        <tissue evidence="4">Leaf</tissue>
    </source>
</reference>
<dbReference type="GO" id="GO:0016020">
    <property type="term" value="C:membrane"/>
    <property type="evidence" value="ECO:0007669"/>
    <property type="project" value="UniProtKB-SubCell"/>
</dbReference>
<dbReference type="EMBL" id="JADFTS010000005">
    <property type="protein sequence ID" value="KAF9605177.1"/>
    <property type="molecule type" value="Genomic_DNA"/>
</dbReference>
<comment type="subcellular location">
    <subcellularLocation>
        <location evidence="1">Membrane</location>
        <topology evidence="1">Single-pass type II membrane protein</topology>
    </subcellularLocation>
</comment>
<keyword evidence="5" id="KW-1185">Reference proteome</keyword>
<comment type="similarity">
    <text evidence="2">Belongs to the short-chain dehydrogenases/reductases (SDR) family.</text>
</comment>
<evidence type="ECO:0000256" key="1">
    <source>
        <dbReference type="ARBA" id="ARBA00004606"/>
    </source>
</evidence>
<accession>A0A835HVJ8</accession>
<dbReference type="Proteomes" id="UP000631114">
    <property type="component" value="Unassembled WGS sequence"/>
</dbReference>
<comment type="caution">
    <text evidence="4">The sequence shown here is derived from an EMBL/GenBank/DDBJ whole genome shotgun (WGS) entry which is preliminary data.</text>
</comment>
<name>A0A835HVJ8_9MAGN</name>
<dbReference type="SUPFAM" id="SSF51735">
    <property type="entry name" value="NAD(P)-binding Rossmann-fold domains"/>
    <property type="match status" value="1"/>
</dbReference>
<gene>
    <name evidence="4" type="ORF">IFM89_014290</name>
</gene>
<dbReference type="AlphaFoldDB" id="A0A835HVJ8"/>
<dbReference type="InterPro" id="IPR020904">
    <property type="entry name" value="Sc_DH/Rdtase_CS"/>
</dbReference>
<dbReference type="PROSITE" id="PS00061">
    <property type="entry name" value="ADH_SHORT"/>
    <property type="match status" value="1"/>
</dbReference>
<dbReference type="InterPro" id="IPR036291">
    <property type="entry name" value="NAD(P)-bd_dom_sf"/>
</dbReference>
<evidence type="ECO:0000313" key="4">
    <source>
        <dbReference type="EMBL" id="KAF9605177.1"/>
    </source>
</evidence>
<dbReference type="Pfam" id="PF00106">
    <property type="entry name" value="adh_short"/>
    <property type="match status" value="1"/>
</dbReference>